<dbReference type="Gene3D" id="1.10.390.10">
    <property type="entry name" value="Neutral Protease Domain 2"/>
    <property type="match status" value="1"/>
</dbReference>
<dbReference type="GO" id="GO:0008270">
    <property type="term" value="F:zinc ion binding"/>
    <property type="evidence" value="ECO:0007669"/>
    <property type="project" value="InterPro"/>
</dbReference>
<proteinExistence type="predicted"/>
<keyword evidence="1" id="KW-0812">Transmembrane</keyword>
<feature type="transmembrane region" description="Helical" evidence="1">
    <location>
        <begin position="96"/>
        <end position="122"/>
    </location>
</feature>
<dbReference type="InterPro" id="IPR014782">
    <property type="entry name" value="Peptidase_M1_dom"/>
</dbReference>
<feature type="transmembrane region" description="Helical" evidence="1">
    <location>
        <begin position="142"/>
        <end position="166"/>
    </location>
</feature>
<feature type="transmembrane region" description="Helical" evidence="1">
    <location>
        <begin position="453"/>
        <end position="473"/>
    </location>
</feature>
<feature type="transmembrane region" description="Helical" evidence="1">
    <location>
        <begin position="51"/>
        <end position="75"/>
    </location>
</feature>
<dbReference type="AlphaFoldDB" id="A0A521ESN8"/>
<dbReference type="OrthoDB" id="100605at2"/>
<evidence type="ECO:0000259" key="2">
    <source>
        <dbReference type="Pfam" id="PF01433"/>
    </source>
</evidence>
<organism evidence="3 4">
    <name type="scientific">Gracilimonas mengyeensis</name>
    <dbReference type="NCBI Taxonomy" id="1302730"/>
    <lineage>
        <taxon>Bacteria</taxon>
        <taxon>Pseudomonadati</taxon>
        <taxon>Balneolota</taxon>
        <taxon>Balneolia</taxon>
        <taxon>Balneolales</taxon>
        <taxon>Balneolaceae</taxon>
        <taxon>Gracilimonas</taxon>
    </lineage>
</organism>
<feature type="transmembrane region" description="Helical" evidence="1">
    <location>
        <begin position="327"/>
        <end position="346"/>
    </location>
</feature>
<keyword evidence="1" id="KW-1133">Transmembrane helix</keyword>
<dbReference type="SUPFAM" id="SSF55486">
    <property type="entry name" value="Metalloproteases ('zincins'), catalytic domain"/>
    <property type="match status" value="1"/>
</dbReference>
<dbReference type="Proteomes" id="UP000317557">
    <property type="component" value="Unassembled WGS sequence"/>
</dbReference>
<dbReference type="EMBL" id="FXTP01000013">
    <property type="protein sequence ID" value="SMO86927.1"/>
    <property type="molecule type" value="Genomic_DNA"/>
</dbReference>
<feature type="transmembrane region" description="Helical" evidence="1">
    <location>
        <begin position="574"/>
        <end position="596"/>
    </location>
</feature>
<protein>
    <submittedName>
        <fullName evidence="3">ABC-2 family transporter protein</fullName>
    </submittedName>
</protein>
<feature type="transmembrane region" description="Helical" evidence="1">
    <location>
        <begin position="358"/>
        <end position="384"/>
    </location>
</feature>
<feature type="transmembrane region" description="Helical" evidence="1">
    <location>
        <begin position="531"/>
        <end position="553"/>
    </location>
</feature>
<keyword evidence="1" id="KW-0472">Membrane</keyword>
<reference evidence="3 4" key="1">
    <citation type="submission" date="2017-05" db="EMBL/GenBank/DDBJ databases">
        <authorList>
            <person name="Varghese N."/>
            <person name="Submissions S."/>
        </authorList>
    </citation>
    <scope>NUCLEOTIDE SEQUENCE [LARGE SCALE GENOMIC DNA]</scope>
    <source>
        <strain evidence="3 4">DSM 21985</strain>
    </source>
</reference>
<feature type="transmembrane region" description="Helical" evidence="1">
    <location>
        <begin position="178"/>
        <end position="197"/>
    </location>
</feature>
<evidence type="ECO:0000313" key="4">
    <source>
        <dbReference type="Proteomes" id="UP000317557"/>
    </source>
</evidence>
<dbReference type="GO" id="GO:0008237">
    <property type="term" value="F:metallopeptidase activity"/>
    <property type="evidence" value="ECO:0007669"/>
    <property type="project" value="InterPro"/>
</dbReference>
<name>A0A521ESN8_9BACT</name>
<keyword evidence="4" id="KW-1185">Reference proteome</keyword>
<dbReference type="RefSeq" id="WP_142455401.1">
    <property type="nucleotide sequence ID" value="NZ_FXTP01000013.1"/>
</dbReference>
<evidence type="ECO:0000256" key="1">
    <source>
        <dbReference type="SAM" id="Phobius"/>
    </source>
</evidence>
<gene>
    <name evidence="3" type="ORF">SAMN06265219_113106</name>
</gene>
<feature type="domain" description="Peptidase M1 membrane alanine aminopeptidase" evidence="2">
    <location>
        <begin position="864"/>
        <end position="1076"/>
    </location>
</feature>
<dbReference type="Pfam" id="PF01433">
    <property type="entry name" value="Peptidase_M1"/>
    <property type="match status" value="1"/>
</dbReference>
<sequence length="1191" mass="135626">MITALLKFEIQYQRKLWALPAAMILFFLTGLQVGGQAFAPDMVDFNAPYQISYYISIFTLGDVFAIMFFVINGILRDRDHHMEEIVFSTGVQKHQFFISRFGGVFLFSLLAVSPLVLGMMAGHLLFDLDPERLATFSLFPYFWNWLVFVFPNVLICSAFIFSVGLLTKNRMAVYSSAVMVYVLYFVCSFFFNSPILADSAPTHTDNMRLAALGDPFGISAFMEQSQYLKPLQKNEVLVSLTGNFLLNRLLWITLSFVMLGIAYRLFSFRALQQRNQKSFSDKETLRKDVSPNAAYQPVVPSTHSGRIFWQGFLSQTNMGLKQLLKSLPFQAMMVLVAFIISSEFYTTLMGGGSYSESLYPVTSLLAGMNNTAIFIFGLLLIVFYSGEWAWKERSEQFHLILDATPSSNASFFWSKVSVLLCIPFLFISLEIIIAIAFQMLLDYPRIDPGTYLSLYYFQGIPLVFYLLLGLFIQSLSSGKYLGMAITGLVVAVFGTPLSGKLGIEHQLLQIGAMPSVTFSDMSGVSNSASSFYLLSTHWLFLGLILSLLALHVWRRGITESFGIHLKQLFRGWTVKKTTVLVVLGLGFLGTSGMIFYKTNIETEYLYSEERLDRWADYEKKYKHYDEEPWLYPVSIKTDVALYPEERSYAVDATYVLKNKSDSVVSRALIIQKKPMTNLRLEKAQLIAQNSDLGLFEFRFESPVLPGDTVTLAFTADGSHKGLQSGRDLVDNGSFVHMRDFSPYLGYTDDLEISDNTEREKRGLPKRAFEQPSAADFDVMESGFGRVDFETILSVPDSQTGISIGHLEEQWTENGRHYYHYKAQKPVAPAITYHSAEYAIEHENYKGINLEHYYHAKHTFNNQTTMESMRQTLDYAQQEFGKYRLDHLRVVEIPSYWRFGGYAAAGTISMVEDNFYLVDERAPEVFNLVTKRTIHEVAHQWWGHMLSTQSISGGAIFVEGFAKYTEAVVMEKHYGMSSLFQLGKSANHTYFNGRSYASTPEQPLYLEQGEHYMLYGKSYMVMLALKELIGEKSLNQVLKTLVTHHQHETDATVTSREFLDELYKITPEKHHSLVDDWFKKIITYDLSVNNVEYEQLADGRYKLQITINAAKFEAVNGVELPVSMQEPIPIGLFTEHPSEASREQIILLESRTIRDGKQQLSFKVDSLPQFVSIDPYGTRPDLVRMDNLIKVE</sequence>
<feature type="transmembrane region" description="Helical" evidence="1">
    <location>
        <begin position="416"/>
        <end position="441"/>
    </location>
</feature>
<accession>A0A521ESN8</accession>
<feature type="transmembrane region" description="Helical" evidence="1">
    <location>
        <begin position="16"/>
        <end position="39"/>
    </location>
</feature>
<feature type="transmembrane region" description="Helical" evidence="1">
    <location>
        <begin position="249"/>
        <end position="266"/>
    </location>
</feature>
<feature type="transmembrane region" description="Helical" evidence="1">
    <location>
        <begin position="480"/>
        <end position="499"/>
    </location>
</feature>
<evidence type="ECO:0000313" key="3">
    <source>
        <dbReference type="EMBL" id="SMO86927.1"/>
    </source>
</evidence>
<dbReference type="InterPro" id="IPR027268">
    <property type="entry name" value="Peptidase_M4/M1_CTD_sf"/>
</dbReference>